<comment type="caution">
    <text evidence="2">The sequence shown here is derived from an EMBL/GenBank/DDBJ whole genome shotgun (WGS) entry which is preliminary data.</text>
</comment>
<feature type="compositionally biased region" description="Polar residues" evidence="1">
    <location>
        <begin position="47"/>
        <end position="61"/>
    </location>
</feature>
<protein>
    <submittedName>
        <fullName evidence="2">Uncharacterized protein</fullName>
    </submittedName>
</protein>
<evidence type="ECO:0000313" key="3">
    <source>
        <dbReference type="Proteomes" id="UP000825935"/>
    </source>
</evidence>
<name>A0A8T2TRD5_CERRI</name>
<evidence type="ECO:0000256" key="1">
    <source>
        <dbReference type="SAM" id="MobiDB-lite"/>
    </source>
</evidence>
<accession>A0A8T2TRD5</accession>
<keyword evidence="3" id="KW-1185">Reference proteome</keyword>
<organism evidence="2 3">
    <name type="scientific">Ceratopteris richardii</name>
    <name type="common">Triangle waterfern</name>
    <dbReference type="NCBI Taxonomy" id="49495"/>
    <lineage>
        <taxon>Eukaryota</taxon>
        <taxon>Viridiplantae</taxon>
        <taxon>Streptophyta</taxon>
        <taxon>Embryophyta</taxon>
        <taxon>Tracheophyta</taxon>
        <taxon>Polypodiopsida</taxon>
        <taxon>Polypodiidae</taxon>
        <taxon>Polypodiales</taxon>
        <taxon>Pteridineae</taxon>
        <taxon>Pteridaceae</taxon>
        <taxon>Parkerioideae</taxon>
        <taxon>Ceratopteris</taxon>
    </lineage>
</organism>
<gene>
    <name evidence="2" type="ORF">KP509_11G028100</name>
</gene>
<proteinExistence type="predicted"/>
<sequence>MSLSYCTPCALILRRSSELPDLMRQMLSVRAEHHHWTLRKGSEKRSTNVQESAKTNTSTMTASQYLGRNSSFNGTAIFVREGRKIVGAYRSCQVIAKTASAPSSTLSERFHTKPAPYNIYPL</sequence>
<feature type="region of interest" description="Disordered" evidence="1">
    <location>
        <begin position="41"/>
        <end position="61"/>
    </location>
</feature>
<reference evidence="2" key="1">
    <citation type="submission" date="2021-08" db="EMBL/GenBank/DDBJ databases">
        <title>WGS assembly of Ceratopteris richardii.</title>
        <authorList>
            <person name="Marchant D.B."/>
            <person name="Chen G."/>
            <person name="Jenkins J."/>
            <person name="Shu S."/>
            <person name="Leebens-Mack J."/>
            <person name="Grimwood J."/>
            <person name="Schmutz J."/>
            <person name="Soltis P."/>
            <person name="Soltis D."/>
            <person name="Chen Z.-H."/>
        </authorList>
    </citation>
    <scope>NUCLEOTIDE SEQUENCE</scope>
    <source>
        <strain evidence="2">Whitten #5841</strain>
        <tissue evidence="2">Leaf</tissue>
    </source>
</reference>
<evidence type="ECO:0000313" key="2">
    <source>
        <dbReference type="EMBL" id="KAH7424850.1"/>
    </source>
</evidence>
<dbReference type="AlphaFoldDB" id="A0A8T2TRD5"/>
<dbReference type="EMBL" id="CM035416">
    <property type="protein sequence ID" value="KAH7424850.1"/>
    <property type="molecule type" value="Genomic_DNA"/>
</dbReference>
<dbReference type="Proteomes" id="UP000825935">
    <property type="component" value="Chromosome 11"/>
</dbReference>